<name>A0A1I0S7J0_9BACT</name>
<proteinExistence type="inferred from homology"/>
<dbReference type="InterPro" id="IPR013249">
    <property type="entry name" value="RNA_pol_sigma70_r4_t2"/>
</dbReference>
<evidence type="ECO:0000313" key="8">
    <source>
        <dbReference type="Proteomes" id="UP000199310"/>
    </source>
</evidence>
<gene>
    <name evidence="7" type="ORF">SAMN04488122_4449</name>
</gene>
<evidence type="ECO:0000256" key="1">
    <source>
        <dbReference type="ARBA" id="ARBA00010641"/>
    </source>
</evidence>
<evidence type="ECO:0000256" key="2">
    <source>
        <dbReference type="ARBA" id="ARBA00023015"/>
    </source>
</evidence>
<dbReference type="GO" id="GO:0006352">
    <property type="term" value="P:DNA-templated transcription initiation"/>
    <property type="evidence" value="ECO:0007669"/>
    <property type="project" value="InterPro"/>
</dbReference>
<feature type="domain" description="RNA polymerase sigma-70 region 2" evidence="5">
    <location>
        <begin position="30"/>
        <end position="94"/>
    </location>
</feature>
<sequence>MSTSLSNSQQDEKFLWIRLCEGDREAFGEIYRRYFPLLFRYCIRFTTDRSLVKDMLQDFFSGLFLQRAGLAVPVNLKSYLLVAARRKLFRYLDKSAHGPSSLEDGAATLFALELSPESMLIHRQHKEHTARLLQQKLNALTLRQKEAVYLRFYENLSYEEIADIMVLKEVKYARTLIYRAIAELKELLAHDEAALMFR</sequence>
<dbReference type="NCBIfam" id="TIGR02937">
    <property type="entry name" value="sigma70-ECF"/>
    <property type="match status" value="1"/>
</dbReference>
<evidence type="ECO:0000256" key="3">
    <source>
        <dbReference type="ARBA" id="ARBA00023082"/>
    </source>
</evidence>
<keyword evidence="8" id="KW-1185">Reference proteome</keyword>
<dbReference type="RefSeq" id="WP_089898145.1">
    <property type="nucleotide sequence ID" value="NZ_FOJG01000002.1"/>
</dbReference>
<comment type="similarity">
    <text evidence="1">Belongs to the sigma-70 factor family. ECF subfamily.</text>
</comment>
<dbReference type="SUPFAM" id="SSF88659">
    <property type="entry name" value="Sigma3 and sigma4 domains of RNA polymerase sigma factors"/>
    <property type="match status" value="1"/>
</dbReference>
<protein>
    <submittedName>
        <fullName evidence="7">RNA polymerase sigma factor, sigma-70 family</fullName>
    </submittedName>
</protein>
<dbReference type="Pfam" id="PF08281">
    <property type="entry name" value="Sigma70_r4_2"/>
    <property type="match status" value="1"/>
</dbReference>
<keyword evidence="3" id="KW-0731">Sigma factor</keyword>
<dbReference type="Proteomes" id="UP000199310">
    <property type="component" value="Unassembled WGS sequence"/>
</dbReference>
<dbReference type="InterPro" id="IPR013325">
    <property type="entry name" value="RNA_pol_sigma_r2"/>
</dbReference>
<dbReference type="SUPFAM" id="SSF88946">
    <property type="entry name" value="Sigma2 domain of RNA polymerase sigma factors"/>
    <property type="match status" value="1"/>
</dbReference>
<dbReference type="AlphaFoldDB" id="A0A1I0S7J0"/>
<dbReference type="Gene3D" id="1.10.1740.10">
    <property type="match status" value="1"/>
</dbReference>
<dbReference type="GO" id="GO:0016987">
    <property type="term" value="F:sigma factor activity"/>
    <property type="evidence" value="ECO:0007669"/>
    <property type="project" value="UniProtKB-KW"/>
</dbReference>
<evidence type="ECO:0000259" key="5">
    <source>
        <dbReference type="Pfam" id="PF04542"/>
    </source>
</evidence>
<dbReference type="EMBL" id="FOJG01000002">
    <property type="protein sequence ID" value="SEW51696.1"/>
    <property type="molecule type" value="Genomic_DNA"/>
</dbReference>
<dbReference type="OrthoDB" id="9150024at2"/>
<dbReference type="InterPro" id="IPR013324">
    <property type="entry name" value="RNA_pol_sigma_r3/r4-like"/>
</dbReference>
<dbReference type="PANTHER" id="PTHR43133">
    <property type="entry name" value="RNA POLYMERASE ECF-TYPE SIGMA FACTO"/>
    <property type="match status" value="1"/>
</dbReference>
<dbReference type="CDD" id="cd06171">
    <property type="entry name" value="Sigma70_r4"/>
    <property type="match status" value="1"/>
</dbReference>
<dbReference type="Gene3D" id="1.10.10.10">
    <property type="entry name" value="Winged helix-like DNA-binding domain superfamily/Winged helix DNA-binding domain"/>
    <property type="match status" value="1"/>
</dbReference>
<dbReference type="InterPro" id="IPR014284">
    <property type="entry name" value="RNA_pol_sigma-70_dom"/>
</dbReference>
<evidence type="ECO:0000256" key="4">
    <source>
        <dbReference type="ARBA" id="ARBA00023163"/>
    </source>
</evidence>
<keyword evidence="2" id="KW-0805">Transcription regulation</keyword>
<dbReference type="InterPro" id="IPR007627">
    <property type="entry name" value="RNA_pol_sigma70_r2"/>
</dbReference>
<dbReference type="STRING" id="29529.SAMN04488122_4449"/>
<dbReference type="PANTHER" id="PTHR43133:SF46">
    <property type="entry name" value="RNA POLYMERASE SIGMA-70 FACTOR ECF SUBFAMILY"/>
    <property type="match status" value="1"/>
</dbReference>
<keyword evidence="4" id="KW-0804">Transcription</keyword>
<dbReference type="InterPro" id="IPR036388">
    <property type="entry name" value="WH-like_DNA-bd_sf"/>
</dbReference>
<evidence type="ECO:0000313" key="7">
    <source>
        <dbReference type="EMBL" id="SEW51696.1"/>
    </source>
</evidence>
<reference evidence="8" key="1">
    <citation type="submission" date="2016-10" db="EMBL/GenBank/DDBJ databases">
        <authorList>
            <person name="Varghese N."/>
            <person name="Submissions S."/>
        </authorList>
    </citation>
    <scope>NUCLEOTIDE SEQUENCE [LARGE SCALE GENOMIC DNA]</scope>
    <source>
        <strain evidence="8">DSM 3695</strain>
    </source>
</reference>
<accession>A0A1I0S7J0</accession>
<dbReference type="Pfam" id="PF04542">
    <property type="entry name" value="Sigma70_r2"/>
    <property type="match status" value="1"/>
</dbReference>
<organism evidence="7 8">
    <name type="scientific">Chitinophaga arvensicola</name>
    <dbReference type="NCBI Taxonomy" id="29529"/>
    <lineage>
        <taxon>Bacteria</taxon>
        <taxon>Pseudomonadati</taxon>
        <taxon>Bacteroidota</taxon>
        <taxon>Chitinophagia</taxon>
        <taxon>Chitinophagales</taxon>
        <taxon>Chitinophagaceae</taxon>
        <taxon>Chitinophaga</taxon>
    </lineage>
</organism>
<dbReference type="InterPro" id="IPR039425">
    <property type="entry name" value="RNA_pol_sigma-70-like"/>
</dbReference>
<feature type="domain" description="RNA polymerase sigma factor 70 region 4 type 2" evidence="6">
    <location>
        <begin position="131"/>
        <end position="180"/>
    </location>
</feature>
<evidence type="ECO:0000259" key="6">
    <source>
        <dbReference type="Pfam" id="PF08281"/>
    </source>
</evidence>
<dbReference type="GO" id="GO:0003677">
    <property type="term" value="F:DNA binding"/>
    <property type="evidence" value="ECO:0007669"/>
    <property type="project" value="InterPro"/>
</dbReference>